<dbReference type="Proteomes" id="UP000298277">
    <property type="component" value="Unassembled WGS sequence"/>
</dbReference>
<dbReference type="AlphaFoldDB" id="A0A5F1Z0Z9"/>
<evidence type="ECO:0000256" key="7">
    <source>
        <dbReference type="ARBA" id="ARBA00022958"/>
    </source>
</evidence>
<evidence type="ECO:0000256" key="4">
    <source>
        <dbReference type="ARBA" id="ARBA00022692"/>
    </source>
</evidence>
<keyword evidence="1 11" id="KW-0813">Transport</keyword>
<evidence type="ECO:0000256" key="8">
    <source>
        <dbReference type="ARBA" id="ARBA00022989"/>
    </source>
</evidence>
<dbReference type="InterPro" id="IPR003820">
    <property type="entry name" value="KdpC"/>
</dbReference>
<comment type="caution">
    <text evidence="12">The sequence shown here is derived from an EMBL/GenBank/DDBJ whole genome shotgun (WGS) entry which is preliminary data.</text>
</comment>
<comment type="similarity">
    <text evidence="11">Belongs to the KdpC family.</text>
</comment>
<keyword evidence="3 11" id="KW-0633">Potassium transport</keyword>
<keyword evidence="9 11" id="KW-0406">Ion transport</keyword>
<evidence type="ECO:0000256" key="2">
    <source>
        <dbReference type="ARBA" id="ARBA00022475"/>
    </source>
</evidence>
<dbReference type="EMBL" id="RQFA01000007">
    <property type="protein sequence ID" value="TGK39214.1"/>
    <property type="molecule type" value="Genomic_DNA"/>
</dbReference>
<evidence type="ECO:0000256" key="3">
    <source>
        <dbReference type="ARBA" id="ARBA00022538"/>
    </source>
</evidence>
<proteinExistence type="inferred from homology"/>
<dbReference type="PANTHER" id="PTHR30042">
    <property type="entry name" value="POTASSIUM-TRANSPORTING ATPASE C CHAIN"/>
    <property type="match status" value="1"/>
</dbReference>
<dbReference type="RefSeq" id="WP_135591129.1">
    <property type="nucleotide sequence ID" value="NZ_RQEZ01000060.1"/>
</dbReference>
<evidence type="ECO:0000256" key="9">
    <source>
        <dbReference type="ARBA" id="ARBA00023065"/>
    </source>
</evidence>
<keyword evidence="4 11" id="KW-0812">Transmembrane</keyword>
<gene>
    <name evidence="11 12" type="primary">kdpC</name>
    <name evidence="12" type="ORF">EHQ17_00615</name>
</gene>
<evidence type="ECO:0000256" key="6">
    <source>
        <dbReference type="ARBA" id="ARBA00022840"/>
    </source>
</evidence>
<evidence type="ECO:0000313" key="12">
    <source>
        <dbReference type="EMBL" id="TGK39214.1"/>
    </source>
</evidence>
<feature type="transmembrane region" description="Helical" evidence="11">
    <location>
        <begin position="12"/>
        <end position="31"/>
    </location>
</feature>
<comment type="subcellular location">
    <subcellularLocation>
        <location evidence="11">Cell membrane</location>
        <topology evidence="11">Single-pass membrane protein</topology>
    </subcellularLocation>
</comment>
<organism evidence="12 13">
    <name type="scientific">Leptospira gomenensis</name>
    <dbReference type="NCBI Taxonomy" id="2484974"/>
    <lineage>
        <taxon>Bacteria</taxon>
        <taxon>Pseudomonadati</taxon>
        <taxon>Spirochaetota</taxon>
        <taxon>Spirochaetia</taxon>
        <taxon>Leptospirales</taxon>
        <taxon>Leptospiraceae</taxon>
        <taxon>Leptospira</taxon>
    </lineage>
</organism>
<keyword evidence="2 11" id="KW-1003">Cell membrane</keyword>
<evidence type="ECO:0000256" key="11">
    <source>
        <dbReference type="HAMAP-Rule" id="MF_00276"/>
    </source>
</evidence>
<keyword evidence="7 11" id="KW-0630">Potassium</keyword>
<dbReference type="GO" id="GO:0005886">
    <property type="term" value="C:plasma membrane"/>
    <property type="evidence" value="ECO:0007669"/>
    <property type="project" value="UniProtKB-SubCell"/>
</dbReference>
<accession>A0A5F1Z0Z9</accession>
<evidence type="ECO:0000256" key="10">
    <source>
        <dbReference type="ARBA" id="ARBA00023136"/>
    </source>
</evidence>
<name>A0A5F1Z0Z9_9LEPT</name>
<dbReference type="HAMAP" id="MF_00276">
    <property type="entry name" value="KdpC"/>
    <property type="match status" value="1"/>
</dbReference>
<dbReference type="GO" id="GO:0005524">
    <property type="term" value="F:ATP binding"/>
    <property type="evidence" value="ECO:0007669"/>
    <property type="project" value="UniProtKB-UniRule"/>
</dbReference>
<keyword evidence="5 11" id="KW-0547">Nucleotide-binding</keyword>
<keyword evidence="6 11" id="KW-0067">ATP-binding</keyword>
<evidence type="ECO:0000256" key="5">
    <source>
        <dbReference type="ARBA" id="ARBA00022741"/>
    </source>
</evidence>
<reference evidence="12" key="1">
    <citation type="journal article" date="2019" name="PLoS Negl. Trop. Dis.">
        <title>Revisiting the worldwide diversity of Leptospira species in the environment.</title>
        <authorList>
            <person name="Vincent A.T."/>
            <person name="Schiettekatte O."/>
            <person name="Bourhy P."/>
            <person name="Veyrier F.J."/>
            <person name="Picardeau M."/>
        </authorList>
    </citation>
    <scope>NUCLEOTIDE SEQUENCE [LARGE SCALE GENOMIC DNA]</scope>
    <source>
        <strain evidence="12">201800299</strain>
    </source>
</reference>
<comment type="subunit">
    <text evidence="11">The system is composed of three essential subunits: KdpA, KdpB and KdpC.</text>
</comment>
<dbReference type="NCBIfam" id="TIGR00681">
    <property type="entry name" value="kdpC"/>
    <property type="match status" value="1"/>
</dbReference>
<evidence type="ECO:0000313" key="13">
    <source>
        <dbReference type="Proteomes" id="UP000298277"/>
    </source>
</evidence>
<keyword evidence="8 11" id="KW-1133">Transmembrane helix</keyword>
<dbReference type="Pfam" id="PF02669">
    <property type="entry name" value="KdpC"/>
    <property type="match status" value="1"/>
</dbReference>
<protein>
    <recommendedName>
        <fullName evidence="11">Potassium-transporting ATPase KdpC subunit</fullName>
    </recommendedName>
    <alternativeName>
        <fullName evidence="11">ATP phosphohydrolase [potassium-transporting] C chain</fullName>
    </alternativeName>
    <alternativeName>
        <fullName evidence="11">Potassium-binding and translocating subunit C</fullName>
    </alternativeName>
    <alternativeName>
        <fullName evidence="11">Potassium-translocating ATPase C chain</fullName>
    </alternativeName>
</protein>
<keyword evidence="13" id="KW-1185">Reference proteome</keyword>
<comment type="function">
    <text evidence="11">Part of the high-affinity ATP-driven potassium transport (or Kdp) system, which catalyzes the hydrolysis of ATP coupled with the electrogenic transport of potassium into the cytoplasm. This subunit acts as a catalytic chaperone that increases the ATP-binding affinity of the ATP-hydrolyzing subunit KdpB by the formation of a transient KdpB/KdpC/ATP ternary complex.</text>
</comment>
<sequence length="194" mass="21730">MLKFVSTSFRTFIFLTFVTGILYPLTVTGFAERFFPFQSGGSLVRSGELILGSELLAQKFTKNEYFWPRPSASDYSAVASGASNASPTNSSFKEKVLERKNFLLNSHPGKTEIPAELLFTSGSGLDPHVSPASVFFQWERVAKARKLDTERIKKLRGMIEASVEKSDFGFIGENRINVLRLNLQLDSEFGKIER</sequence>
<dbReference type="GO" id="GO:0008556">
    <property type="term" value="F:P-type potassium transmembrane transporter activity"/>
    <property type="evidence" value="ECO:0007669"/>
    <property type="project" value="InterPro"/>
</dbReference>
<dbReference type="NCBIfam" id="NF001454">
    <property type="entry name" value="PRK00315.1"/>
    <property type="match status" value="1"/>
</dbReference>
<keyword evidence="10 11" id="KW-0472">Membrane</keyword>
<dbReference type="PIRSF" id="PIRSF001296">
    <property type="entry name" value="K_ATPase_KdpC"/>
    <property type="match status" value="1"/>
</dbReference>
<evidence type="ECO:0000256" key="1">
    <source>
        <dbReference type="ARBA" id="ARBA00022448"/>
    </source>
</evidence>
<dbReference type="OrthoDB" id="9809491at2"/>
<dbReference type="PANTHER" id="PTHR30042:SF2">
    <property type="entry name" value="POTASSIUM-TRANSPORTING ATPASE KDPC SUBUNIT"/>
    <property type="match status" value="1"/>
</dbReference>